<evidence type="ECO:0000313" key="1">
    <source>
        <dbReference type="EMBL" id="MCV9887224.1"/>
    </source>
</evidence>
<dbReference type="RefSeq" id="WP_198025720.1">
    <property type="nucleotide sequence ID" value="NZ_CP162630.1"/>
</dbReference>
<name>A0ABT3DJJ4_9BACI</name>
<dbReference type="Proteomes" id="UP001526147">
    <property type="component" value="Unassembled WGS sequence"/>
</dbReference>
<accession>A0ABT3DJJ4</accession>
<gene>
    <name evidence="1" type="ORF">OIH86_16415</name>
</gene>
<proteinExistence type="predicted"/>
<sequence length="58" mass="6750">MKSSKVSLDNLLGKNTRAKRKNIVGRESQDMEECIIHREIHGDKVYVPLNLERVWNSI</sequence>
<reference evidence="1 2" key="1">
    <citation type="submission" date="2022-10" db="EMBL/GenBank/DDBJ databases">
        <title>Draft genome assembly of moderately radiation resistant bacterium Metabacillus halosaccharovorans.</title>
        <authorList>
            <person name="Pal S."/>
            <person name="Gopinathan A."/>
        </authorList>
    </citation>
    <scope>NUCLEOTIDE SEQUENCE [LARGE SCALE GENOMIC DNA]</scope>
    <source>
        <strain evidence="1 2">VITHBRA001</strain>
    </source>
</reference>
<dbReference type="EMBL" id="JAOYEY010000044">
    <property type="protein sequence ID" value="MCV9887224.1"/>
    <property type="molecule type" value="Genomic_DNA"/>
</dbReference>
<organism evidence="1 2">
    <name type="scientific">Metabacillus halosaccharovorans</name>
    <dbReference type="NCBI Taxonomy" id="930124"/>
    <lineage>
        <taxon>Bacteria</taxon>
        <taxon>Bacillati</taxon>
        <taxon>Bacillota</taxon>
        <taxon>Bacilli</taxon>
        <taxon>Bacillales</taxon>
        <taxon>Bacillaceae</taxon>
        <taxon>Metabacillus</taxon>
    </lineage>
</organism>
<protein>
    <submittedName>
        <fullName evidence="1">Uncharacterized protein</fullName>
    </submittedName>
</protein>
<keyword evidence="2" id="KW-1185">Reference proteome</keyword>
<comment type="caution">
    <text evidence="1">The sequence shown here is derived from an EMBL/GenBank/DDBJ whole genome shotgun (WGS) entry which is preliminary data.</text>
</comment>
<evidence type="ECO:0000313" key="2">
    <source>
        <dbReference type="Proteomes" id="UP001526147"/>
    </source>
</evidence>